<keyword evidence="2" id="KW-0802">TPR repeat</keyword>
<feature type="transmembrane region" description="Helical" evidence="3">
    <location>
        <begin position="12"/>
        <end position="33"/>
    </location>
</feature>
<dbReference type="SMART" id="SM00028">
    <property type="entry name" value="TPR"/>
    <property type="match status" value="2"/>
</dbReference>
<name>A0A366HTA7_9BACT</name>
<dbReference type="AlphaFoldDB" id="A0A366HTA7"/>
<comment type="caution">
    <text evidence="4">The sequence shown here is derived from an EMBL/GenBank/DDBJ whole genome shotgun (WGS) entry which is preliminary data.</text>
</comment>
<dbReference type="EMBL" id="QNRR01000001">
    <property type="protein sequence ID" value="RBP47516.1"/>
    <property type="molecule type" value="Genomic_DNA"/>
</dbReference>
<gene>
    <name evidence="4" type="ORF">DES53_101313</name>
</gene>
<dbReference type="SUPFAM" id="SSF48452">
    <property type="entry name" value="TPR-like"/>
    <property type="match status" value="2"/>
</dbReference>
<evidence type="ECO:0000256" key="1">
    <source>
        <dbReference type="ARBA" id="ARBA00022737"/>
    </source>
</evidence>
<evidence type="ECO:0000313" key="4">
    <source>
        <dbReference type="EMBL" id="RBP47516.1"/>
    </source>
</evidence>
<organism evidence="4 5">
    <name type="scientific">Roseimicrobium gellanilyticum</name>
    <dbReference type="NCBI Taxonomy" id="748857"/>
    <lineage>
        <taxon>Bacteria</taxon>
        <taxon>Pseudomonadati</taxon>
        <taxon>Verrucomicrobiota</taxon>
        <taxon>Verrucomicrobiia</taxon>
        <taxon>Verrucomicrobiales</taxon>
        <taxon>Verrucomicrobiaceae</taxon>
        <taxon>Roseimicrobium</taxon>
    </lineage>
</organism>
<proteinExistence type="predicted"/>
<dbReference type="Proteomes" id="UP000253426">
    <property type="component" value="Unassembled WGS sequence"/>
</dbReference>
<protein>
    <recommendedName>
        <fullName evidence="6">Tetratricopeptide repeat protein</fullName>
    </recommendedName>
</protein>
<keyword evidence="5" id="KW-1185">Reference proteome</keyword>
<dbReference type="RefSeq" id="WP_113956445.1">
    <property type="nucleotide sequence ID" value="NZ_QNRR01000001.1"/>
</dbReference>
<keyword evidence="3" id="KW-0812">Transmembrane</keyword>
<evidence type="ECO:0008006" key="6">
    <source>
        <dbReference type="Google" id="ProtNLM"/>
    </source>
</evidence>
<dbReference type="PANTHER" id="PTHR45586">
    <property type="entry name" value="TPR REPEAT-CONTAINING PROTEIN PA4667"/>
    <property type="match status" value="1"/>
</dbReference>
<keyword evidence="3" id="KW-1133">Transmembrane helix</keyword>
<dbReference type="PANTHER" id="PTHR45586:SF1">
    <property type="entry name" value="LIPOPOLYSACCHARIDE ASSEMBLY PROTEIN B"/>
    <property type="match status" value="1"/>
</dbReference>
<dbReference type="Gene3D" id="1.25.40.10">
    <property type="entry name" value="Tetratricopeptide repeat domain"/>
    <property type="match status" value="3"/>
</dbReference>
<accession>A0A366HTA7</accession>
<keyword evidence="3" id="KW-0472">Membrane</keyword>
<keyword evidence="1" id="KW-0677">Repeat</keyword>
<dbReference type="OrthoDB" id="5379980at2"/>
<dbReference type="InterPro" id="IPR019734">
    <property type="entry name" value="TPR_rpt"/>
</dbReference>
<sequence length="720" mass="80033">MQPADKRLQGPILPLPMVGLLVAVCLGGSWLMVPKQGELVERLFKDKQYARVVSILQDEAHGMRSSDIRGLSTLDAAQMTALSRLLSLTPREQIRTVFASRSTLKYDVYVHNIVLAAVRYVDVLSPEEVHGIILPAVERVPESNRLELLSMLAQNALAVARPDLAADALRFASQCAASDWKVIRQMVECHRWNNDPQHARSELDRWLATHREALNAEQVAQAEELNFHLAMESSAPGEAFSLCMAQIQRQAPSEPIPSQLIDNAHLSALQSGRSGELLPTLRRHVQSMPAARMKLHELKKWAQADGSNLQDYLKWAKTLAQWSDWNQDFTTAYDHHLRLAVLGDGASRDRCIALTDYLGRTEECCDLLSILGDVPDHPEYAILHARQLAELGHDDEAKVRFEAWLASYPGDRDARFDYACLLEDMGDEPGSRRALASMLGTFPGDVPVILRLATACVRDHDLAEALDLYKRIPAAGHTLDSLENYEMIAESLDDQPARYEALRLTKAKTGKPDVELLLNLADAARQASRTEDTLQILEDGLRIHPQSAQLRLSFADSLARAGRNEEAVTTLQHERLRDSYDAASQLLALTPVLTDAGQALEFLGKNVERKFPLGARQRLQLAVLHARINDTDAAAKLFASVKENPSSIRMIAEARSWAGQSDEAARLMTSHVQTNPNCTAQDWIFLGELWEQLGRPEDAQNAYDHSLVLLTSDLPDTAAN</sequence>
<evidence type="ECO:0000313" key="5">
    <source>
        <dbReference type="Proteomes" id="UP000253426"/>
    </source>
</evidence>
<dbReference type="InterPro" id="IPR051012">
    <property type="entry name" value="CellSynth/LPSAsmb/PSIAsmb"/>
</dbReference>
<evidence type="ECO:0000256" key="3">
    <source>
        <dbReference type="SAM" id="Phobius"/>
    </source>
</evidence>
<reference evidence="4 5" key="1">
    <citation type="submission" date="2018-06" db="EMBL/GenBank/DDBJ databases">
        <title>Genomic Encyclopedia of Type Strains, Phase IV (KMG-IV): sequencing the most valuable type-strain genomes for metagenomic binning, comparative biology and taxonomic classification.</title>
        <authorList>
            <person name="Goeker M."/>
        </authorList>
    </citation>
    <scope>NUCLEOTIDE SEQUENCE [LARGE SCALE GENOMIC DNA]</scope>
    <source>
        <strain evidence="4 5">DSM 25532</strain>
    </source>
</reference>
<dbReference type="InterPro" id="IPR011990">
    <property type="entry name" value="TPR-like_helical_dom_sf"/>
</dbReference>
<evidence type="ECO:0000256" key="2">
    <source>
        <dbReference type="ARBA" id="ARBA00022803"/>
    </source>
</evidence>